<dbReference type="Proteomes" id="UP001485459">
    <property type="component" value="Chromosome"/>
</dbReference>
<dbReference type="SUPFAM" id="SSF159275">
    <property type="entry name" value="PA1994-like"/>
    <property type="match status" value="1"/>
</dbReference>
<reference evidence="2" key="1">
    <citation type="submission" date="2024-03" db="EMBL/GenBank/DDBJ databases">
        <title>Chitinophaga horti sp. nov., isolated from garden soil.</title>
        <authorList>
            <person name="Lee D.S."/>
            <person name="Han D.M."/>
            <person name="Baek J.H."/>
            <person name="Choi D.G."/>
            <person name="Jeon J.H."/>
            <person name="Jeon C.O."/>
        </authorList>
    </citation>
    <scope>NUCLEOTIDE SEQUENCE [LARGE SCALE GENOMIC DNA]</scope>
    <source>
        <strain evidence="2">GPA1</strain>
    </source>
</reference>
<keyword evidence="2" id="KW-1185">Reference proteome</keyword>
<name>A0ABZ2YGZ7_9BACT</name>
<dbReference type="EMBL" id="CP149822">
    <property type="protein sequence ID" value="WZN39061.1"/>
    <property type="molecule type" value="Genomic_DNA"/>
</dbReference>
<dbReference type="RefSeq" id="WP_341834068.1">
    <property type="nucleotide sequence ID" value="NZ_CP149822.1"/>
</dbReference>
<dbReference type="InterPro" id="IPR009467">
    <property type="entry name" value="Glycolipid-bd_prot_put"/>
</dbReference>
<evidence type="ECO:0000313" key="1">
    <source>
        <dbReference type="EMBL" id="WZN39061.1"/>
    </source>
</evidence>
<sequence>MKRQIVWKGLYYQMMEYCSIDATGSDIRVNGTIVGFGEDMPFSVSYDIVADRAWQMSGLEMAIERDGDCSWISLHRDLNGKWTQTGHTRDEWDHCIDIDISLTPFTNTLPIRRLNLQPGQRTQIDALYINIFKNEIKPVTQYYTRLDESRYLYEGVLKDFKREILTDADGLVIDYPGLFYAVQSETE</sequence>
<dbReference type="Pfam" id="PF06475">
    <property type="entry name" value="Glycolipid_bind"/>
    <property type="match status" value="1"/>
</dbReference>
<protein>
    <submittedName>
        <fullName evidence="1">Glycolipid-binding domain-containing protein</fullName>
    </submittedName>
</protein>
<proteinExistence type="predicted"/>
<organism evidence="1 2">
    <name type="scientific">Chitinophaga pollutisoli</name>
    <dbReference type="NCBI Taxonomy" id="3133966"/>
    <lineage>
        <taxon>Bacteria</taxon>
        <taxon>Pseudomonadati</taxon>
        <taxon>Bacteroidota</taxon>
        <taxon>Chitinophagia</taxon>
        <taxon>Chitinophagales</taxon>
        <taxon>Chitinophagaceae</taxon>
        <taxon>Chitinophaga</taxon>
    </lineage>
</organism>
<accession>A0ABZ2YGZ7</accession>
<gene>
    <name evidence="1" type="ORF">WJU16_13720</name>
</gene>
<evidence type="ECO:0000313" key="2">
    <source>
        <dbReference type="Proteomes" id="UP001485459"/>
    </source>
</evidence>